<feature type="region of interest" description="Disordered" evidence="5">
    <location>
        <begin position="733"/>
        <end position="755"/>
    </location>
</feature>
<feature type="region of interest" description="Disordered" evidence="5">
    <location>
        <begin position="908"/>
        <end position="972"/>
    </location>
</feature>
<keyword evidence="1" id="KW-0479">Metal-binding</keyword>
<keyword evidence="3" id="KW-0862">Zinc</keyword>
<feature type="region of interest" description="Disordered" evidence="5">
    <location>
        <begin position="445"/>
        <end position="684"/>
    </location>
</feature>
<evidence type="ECO:0000313" key="8">
    <source>
        <dbReference type="Proteomes" id="UP000027195"/>
    </source>
</evidence>
<dbReference type="GO" id="GO:0008270">
    <property type="term" value="F:zinc ion binding"/>
    <property type="evidence" value="ECO:0007669"/>
    <property type="project" value="UniProtKB-KW"/>
</dbReference>
<feature type="compositionally biased region" description="Polar residues" evidence="5">
    <location>
        <begin position="378"/>
        <end position="392"/>
    </location>
</feature>
<evidence type="ECO:0000256" key="1">
    <source>
        <dbReference type="ARBA" id="ARBA00022723"/>
    </source>
</evidence>
<feature type="compositionally biased region" description="Low complexity" evidence="5">
    <location>
        <begin position="647"/>
        <end position="669"/>
    </location>
</feature>
<feature type="compositionally biased region" description="Pro residues" evidence="5">
    <location>
        <begin position="959"/>
        <end position="968"/>
    </location>
</feature>
<feature type="compositionally biased region" description="Polar residues" evidence="5">
    <location>
        <begin position="570"/>
        <end position="579"/>
    </location>
</feature>
<dbReference type="PROSITE" id="PS01358">
    <property type="entry name" value="ZF_RANBP2_1"/>
    <property type="match status" value="1"/>
</dbReference>
<dbReference type="AlphaFoldDB" id="A0A067MW58"/>
<protein>
    <recommendedName>
        <fullName evidence="6">RanBP2-type domain-containing protein</fullName>
    </recommendedName>
</protein>
<evidence type="ECO:0000256" key="2">
    <source>
        <dbReference type="ARBA" id="ARBA00022771"/>
    </source>
</evidence>
<dbReference type="SUPFAM" id="SSF90209">
    <property type="entry name" value="Ran binding protein zinc finger-like"/>
    <property type="match status" value="1"/>
</dbReference>
<evidence type="ECO:0000256" key="4">
    <source>
        <dbReference type="PROSITE-ProRule" id="PRU00322"/>
    </source>
</evidence>
<feature type="compositionally biased region" description="Low complexity" evidence="5">
    <location>
        <begin position="839"/>
        <end position="861"/>
    </location>
</feature>
<accession>A0A067MW58</accession>
<feature type="compositionally biased region" description="Polar residues" evidence="5">
    <location>
        <begin position="290"/>
        <end position="317"/>
    </location>
</feature>
<feature type="domain" description="RanBP2-type" evidence="6">
    <location>
        <begin position="984"/>
        <end position="1013"/>
    </location>
</feature>
<dbReference type="InterPro" id="IPR001876">
    <property type="entry name" value="Znf_RanBP2"/>
</dbReference>
<keyword evidence="8" id="KW-1185">Reference proteome</keyword>
<evidence type="ECO:0000313" key="7">
    <source>
        <dbReference type="EMBL" id="KDQ18930.1"/>
    </source>
</evidence>
<organism evidence="7 8">
    <name type="scientific">Botryobasidium botryosum (strain FD-172 SS1)</name>
    <dbReference type="NCBI Taxonomy" id="930990"/>
    <lineage>
        <taxon>Eukaryota</taxon>
        <taxon>Fungi</taxon>
        <taxon>Dikarya</taxon>
        <taxon>Basidiomycota</taxon>
        <taxon>Agaricomycotina</taxon>
        <taxon>Agaricomycetes</taxon>
        <taxon>Cantharellales</taxon>
        <taxon>Botryobasidiaceae</taxon>
        <taxon>Botryobasidium</taxon>
    </lineage>
</organism>
<dbReference type="STRING" id="930990.A0A067MW58"/>
<dbReference type="Proteomes" id="UP000027195">
    <property type="component" value="Unassembled WGS sequence"/>
</dbReference>
<dbReference type="PROSITE" id="PS50199">
    <property type="entry name" value="ZF_RANBP2_2"/>
    <property type="match status" value="2"/>
</dbReference>
<dbReference type="HOGENOM" id="CLU_297346_0_0_1"/>
<feature type="compositionally biased region" description="Polar residues" evidence="5">
    <location>
        <begin position="502"/>
        <end position="513"/>
    </location>
</feature>
<evidence type="ECO:0000259" key="6">
    <source>
        <dbReference type="PROSITE" id="PS50199"/>
    </source>
</evidence>
<feature type="compositionally biased region" description="Low complexity" evidence="5">
    <location>
        <begin position="738"/>
        <end position="751"/>
    </location>
</feature>
<feature type="compositionally biased region" description="Basic and acidic residues" evidence="5">
    <location>
        <begin position="319"/>
        <end position="328"/>
    </location>
</feature>
<evidence type="ECO:0000256" key="3">
    <source>
        <dbReference type="ARBA" id="ARBA00022833"/>
    </source>
</evidence>
<feature type="compositionally biased region" description="Low complexity" evidence="5">
    <location>
        <begin position="614"/>
        <end position="623"/>
    </location>
</feature>
<feature type="domain" description="RanBP2-type" evidence="6">
    <location>
        <begin position="881"/>
        <end position="912"/>
    </location>
</feature>
<feature type="region of interest" description="Disordered" evidence="5">
    <location>
        <begin position="836"/>
        <end position="861"/>
    </location>
</feature>
<proteinExistence type="predicted"/>
<dbReference type="InParanoid" id="A0A067MW58"/>
<reference evidence="8" key="1">
    <citation type="journal article" date="2014" name="Proc. Natl. Acad. Sci. U.S.A.">
        <title>Extensive sampling of basidiomycete genomes demonstrates inadequacy of the white-rot/brown-rot paradigm for wood decay fungi.</title>
        <authorList>
            <person name="Riley R."/>
            <person name="Salamov A.A."/>
            <person name="Brown D.W."/>
            <person name="Nagy L.G."/>
            <person name="Floudas D."/>
            <person name="Held B.W."/>
            <person name="Levasseur A."/>
            <person name="Lombard V."/>
            <person name="Morin E."/>
            <person name="Otillar R."/>
            <person name="Lindquist E.A."/>
            <person name="Sun H."/>
            <person name="LaButti K.M."/>
            <person name="Schmutz J."/>
            <person name="Jabbour D."/>
            <person name="Luo H."/>
            <person name="Baker S.E."/>
            <person name="Pisabarro A.G."/>
            <person name="Walton J.D."/>
            <person name="Blanchette R.A."/>
            <person name="Henrissat B."/>
            <person name="Martin F."/>
            <person name="Cullen D."/>
            <person name="Hibbett D.S."/>
            <person name="Grigoriev I.V."/>
        </authorList>
    </citation>
    <scope>NUCLEOTIDE SEQUENCE [LARGE SCALE GENOMIC DNA]</scope>
    <source>
        <strain evidence="8">FD-172 SS1</strain>
    </source>
</reference>
<feature type="region of interest" description="Disordered" evidence="5">
    <location>
        <begin position="267"/>
        <end position="413"/>
    </location>
</feature>
<feature type="compositionally biased region" description="Low complexity" evidence="5">
    <location>
        <begin position="920"/>
        <end position="958"/>
    </location>
</feature>
<dbReference type="SMART" id="SM00547">
    <property type="entry name" value="ZnF_RBZ"/>
    <property type="match status" value="2"/>
</dbReference>
<evidence type="ECO:0000256" key="5">
    <source>
        <dbReference type="SAM" id="MobiDB-lite"/>
    </source>
</evidence>
<gene>
    <name evidence="7" type="ORF">BOTBODRAFT_41911</name>
</gene>
<keyword evidence="2 4" id="KW-0863">Zinc-finger</keyword>
<feature type="region of interest" description="Disordered" evidence="5">
    <location>
        <begin position="139"/>
        <end position="186"/>
    </location>
</feature>
<dbReference type="EMBL" id="KL198020">
    <property type="protein sequence ID" value="KDQ18930.1"/>
    <property type="molecule type" value="Genomic_DNA"/>
</dbReference>
<feature type="compositionally biased region" description="Low complexity" evidence="5">
    <location>
        <begin position="145"/>
        <end position="158"/>
    </location>
</feature>
<sequence>MFAARRIEETATSRRNQRNVQALPYARTEKKHEPSGFFGSIISYFKSTFGRSSKPLKDERMEDTEDELRAVDGQLAAATTDTSDQESAVPYQPPPVAVRLRDRALEMEKNAQLFGPTSTTRAAAPPAPAVVSNGTHIATHSTPARQSTSTSRRFTPTRAQRTSSPFLTPRVRRSSASPAPMLAHPSDSHLANQHVLEFLGSKGSEALTDAEINLVADALKSGNKSAELQAPEVPSAAVLQFGQQPAFGSTSFLSPSTLHGGSVSFTLAPEVTSPSKTPRRRSTPIGTGIGTNSPNRRRTSISLIGTGSPSRLRTQGRNVKVEEKEDTKKKRRIGDLGAPAREPTTQEEQKTASTSTHARDIAPAGKLPIAQTPARALSSAQLQRVRTNSVPARSSPLRASILPDDSPSPPRHVFNERRTASLSAFEESPTKSKASSVILDVIRENPTQESHASPPKATVKDVVNPFEVGTPVKLTPKPRKSIKPQPRESAPISPMKRPKLTASPTKRPSTSGNALDYIDSSAPKKQRGEPTQTNGRQVTRPPSPPHPSTKVPSRGAKAKTKVRAAVEAYQNGSQPSTSKPAEDKDAIMEDAVAPPKVPSRGDGTSVNGGTHFPASAAPAALNAHGTPSSHSAPVPPTPTMRAATLPSTGFSAFGSNNSNSSKSGSQGSNLFGGKPTASSSGGSGNSGFTSSFNVQVQVQAPPAPSMLAKDVFHANKSLSVSFPVVPSPLRNVTLPTDSSSSGASTPTPAGSPRSQAISLPVASLPAFDLGSGLGLGLGLWSGEGKGDGEHRDVKGKAREVDVQALPKFDLKSVPKTSDIASSSTSAPGSVFGTVPTPPAAIAAPPQAPSLSSPAAPGGAPTATSTPVVGFNYGAAGIALPRAAPEQWTCGLCSLKNPVSKDECEVCATPRPGGKGNAPKATGQSEASTSATTTATTMAEQPEAVAADTTATATAAPTAEAPPPAPTPAPTMAFDWGRAGIQRPVLGSWNCSDCGVNCGPAALRCPSCDAPKPQ</sequence>
<dbReference type="Pfam" id="PF00641">
    <property type="entry name" value="Zn_ribbon_RanBP"/>
    <property type="match status" value="1"/>
</dbReference>
<dbReference type="OrthoDB" id="79830at2759"/>
<dbReference type="InterPro" id="IPR036443">
    <property type="entry name" value="Znf_RanBP2_sf"/>
</dbReference>
<name>A0A067MW58_BOTB1</name>
<dbReference type="Gene3D" id="4.10.1060.10">
    <property type="entry name" value="Zinc finger, RanBP2-type"/>
    <property type="match status" value="2"/>
</dbReference>